<evidence type="ECO:0000259" key="2">
    <source>
        <dbReference type="SMART" id="SM00474"/>
    </source>
</evidence>
<dbReference type="OrthoDB" id="47557at2759"/>
<feature type="region of interest" description="Disordered" evidence="1">
    <location>
        <begin position="327"/>
        <end position="479"/>
    </location>
</feature>
<accession>A0A8T1VX26</accession>
<dbReference type="Pfam" id="PF01612">
    <property type="entry name" value="DNA_pol_A_exo1"/>
    <property type="match status" value="1"/>
</dbReference>
<comment type="caution">
    <text evidence="3">The sequence shown here is derived from an EMBL/GenBank/DDBJ whole genome shotgun (WGS) entry which is preliminary data.</text>
</comment>
<feature type="compositionally biased region" description="Basic residues" evidence="1">
    <location>
        <begin position="427"/>
        <end position="439"/>
    </location>
</feature>
<feature type="domain" description="3'-5' exonuclease" evidence="2">
    <location>
        <begin position="27"/>
        <end position="212"/>
    </location>
</feature>
<dbReference type="SMART" id="SM00474">
    <property type="entry name" value="35EXOc"/>
    <property type="match status" value="1"/>
</dbReference>
<dbReference type="EMBL" id="JAGDFL010000594">
    <property type="protein sequence ID" value="KAG7384549.1"/>
    <property type="molecule type" value="Genomic_DNA"/>
</dbReference>
<sequence length="497" mass="55131">MVSAKVLLTGLINQSPQYVVDQSRVPIHFVSTKKDWAYCQSRLLKAQLMGFDTETRPVWTKGQRPNPSALLQIAVRDASHKEEVFVLDLLQLPVKVYNATLSSVFLSNSIVKLGQSFYQDLQELAASYPNASCFTVCKNVVEVNDLSISLAGAHNPLSLQKMVFFYLNQKLAKTQQRSNWERRPLSPSQLHYAAADALVLIHLYDELMLRIQKQSKVAATTFRLSDVSNVLDVNLAPALKCSLCFDVFETPGELKKHRKICVVDIRTLEICTVCEGKKLVRAEAMKLHVKNCGLGEEIEEPAVQVKRTCSLPRDNCAISVIAQEQSPESSTTCKNRRKKTKGAKNEAVVSAARTEVSSSSNTEPTRKRKRNKKKVESNDEEIAPDSCEVNTQSKRKKKHRKLTSETKTEGVAVPSATEPTSPASANKKNRRKAARKARKAAAALARKESVMTGLLSASKASSCGDQERKKRKMSMESSLLASDTMWSQINNDCTTAA</sequence>
<dbReference type="PANTHER" id="PTHR47765:SF2">
    <property type="entry name" value="EXONUCLEASE MUT-7 HOMOLOG"/>
    <property type="match status" value="1"/>
</dbReference>
<name>A0A8T1VX26_9STRA</name>
<dbReference type="AlphaFoldDB" id="A0A8T1VX26"/>
<evidence type="ECO:0000256" key="1">
    <source>
        <dbReference type="SAM" id="MobiDB-lite"/>
    </source>
</evidence>
<dbReference type="PANTHER" id="PTHR47765">
    <property type="entry name" value="3'-5' EXONUCLEASE DOMAIN-CONTAINING PROTEIN"/>
    <property type="match status" value="1"/>
</dbReference>
<reference evidence="3" key="1">
    <citation type="submission" date="2021-02" db="EMBL/GenBank/DDBJ databases">
        <authorList>
            <person name="Palmer J.M."/>
        </authorList>
    </citation>
    <scope>NUCLEOTIDE SEQUENCE</scope>
    <source>
        <strain evidence="3">SCRP23</strain>
    </source>
</reference>
<proteinExistence type="predicted"/>
<protein>
    <recommendedName>
        <fullName evidence="2">3'-5' exonuclease domain-containing protein</fullName>
    </recommendedName>
</protein>
<dbReference type="GO" id="GO:0006139">
    <property type="term" value="P:nucleobase-containing compound metabolic process"/>
    <property type="evidence" value="ECO:0007669"/>
    <property type="project" value="InterPro"/>
</dbReference>
<organism evidence="3 4">
    <name type="scientific">Phytophthora boehmeriae</name>
    <dbReference type="NCBI Taxonomy" id="109152"/>
    <lineage>
        <taxon>Eukaryota</taxon>
        <taxon>Sar</taxon>
        <taxon>Stramenopiles</taxon>
        <taxon>Oomycota</taxon>
        <taxon>Peronosporomycetes</taxon>
        <taxon>Peronosporales</taxon>
        <taxon>Peronosporaceae</taxon>
        <taxon>Phytophthora</taxon>
    </lineage>
</organism>
<evidence type="ECO:0000313" key="4">
    <source>
        <dbReference type="Proteomes" id="UP000693981"/>
    </source>
</evidence>
<dbReference type="GO" id="GO:0008408">
    <property type="term" value="F:3'-5' exonuclease activity"/>
    <property type="evidence" value="ECO:0007669"/>
    <property type="project" value="InterPro"/>
</dbReference>
<dbReference type="GO" id="GO:0003676">
    <property type="term" value="F:nucleic acid binding"/>
    <property type="evidence" value="ECO:0007669"/>
    <property type="project" value="InterPro"/>
</dbReference>
<evidence type="ECO:0000313" key="3">
    <source>
        <dbReference type="EMBL" id="KAG7384549.1"/>
    </source>
</evidence>
<gene>
    <name evidence="3" type="ORF">PHYBOEH_009422</name>
</gene>
<dbReference type="InterPro" id="IPR052408">
    <property type="entry name" value="Exonuclease_MUT-7-like"/>
</dbReference>
<dbReference type="InterPro" id="IPR002562">
    <property type="entry name" value="3'-5'_exonuclease_dom"/>
</dbReference>
<dbReference type="Proteomes" id="UP000693981">
    <property type="component" value="Unassembled WGS sequence"/>
</dbReference>
<keyword evidence="4" id="KW-1185">Reference proteome</keyword>